<dbReference type="PRINTS" id="PR00344">
    <property type="entry name" value="BCTRLSENSOR"/>
</dbReference>
<feature type="domain" description="Response regulatory" evidence="6">
    <location>
        <begin position="467"/>
        <end position="588"/>
    </location>
</feature>
<dbReference type="STRING" id="37360.A0A0G4IJ77"/>
<dbReference type="AlphaFoldDB" id="A0A0G4IJ77"/>
<dbReference type="InterPro" id="IPR004358">
    <property type="entry name" value="Sig_transdc_His_kin-like_C"/>
</dbReference>
<dbReference type="InterPro" id="IPR000014">
    <property type="entry name" value="PAS"/>
</dbReference>
<sequence>MPSLRRPPHDRRAAPRKATAAPAAAPVDFRLFFDALPALACVLDPDLRIVAASDAYAEAAMRPKADIVGRHIFDAFPDDPSDPSADGVRNLHASLAFVIKHRKPHAMAVQKYGVEDADGNFETRYWNAVNSPVLDPSTGALVYIIHRPEDVTDLVHARDRGARLQEERGRRVGAEHAIRHMEGELQRQADQLEHQSREMEMMDAELAFARDSANEASHIQSSSIASIRRELGGPLTGIIGFSDLLSATPMSSDQVDIVRMISDSARILFALINDVLDVSQLEPGKIAIEKATFSVGSVVLACERLLRGQAHMKSLQLDVIIDGSVPALVRGDPNRLRQILTTLLYNAVKFTDTGGVTLSVNRAFERDRRDKDVIRIRFEVEDSGTGIAESHLAGLFEPLSLSCGPCLSIVRTLVELMNGQVGVESAVGRGSVFWVDIPFSVVEQGSEAAAEAPIQRQIKTALKEQPVVLVVDGCSMIRRLVYQQLSQLGCGNVLTACNGKEALSKLETSGPVDLVLMECQLPDLDGCAAAIALREFESARGIAPVPVVVMTDSVLRRDHDTCLEAGMNDVLTKPFTLAELGSMLQKWLRYDGSPR</sequence>
<protein>
    <recommendedName>
        <fullName evidence="9">Histidine kinase</fullName>
    </recommendedName>
</protein>
<dbReference type="Gene3D" id="1.10.287.130">
    <property type="match status" value="1"/>
</dbReference>
<dbReference type="PANTHER" id="PTHR45339:SF1">
    <property type="entry name" value="HYBRID SIGNAL TRANSDUCTION HISTIDINE KINASE J"/>
    <property type="match status" value="1"/>
</dbReference>
<feature type="coiled-coil region" evidence="4">
    <location>
        <begin position="178"/>
        <end position="205"/>
    </location>
</feature>
<keyword evidence="8" id="KW-1185">Reference proteome</keyword>
<reference evidence="7 8" key="1">
    <citation type="submission" date="2015-02" db="EMBL/GenBank/DDBJ databases">
        <authorList>
            <person name="Chooi Y.-H."/>
        </authorList>
    </citation>
    <scope>NUCLEOTIDE SEQUENCE [LARGE SCALE GENOMIC DNA]</scope>
    <source>
        <strain evidence="7">E3</strain>
    </source>
</reference>
<gene>
    <name evidence="7" type="ORF">PBRA_004024</name>
</gene>
<evidence type="ECO:0000313" key="7">
    <source>
        <dbReference type="EMBL" id="CEO95258.1"/>
    </source>
</evidence>
<keyword evidence="4" id="KW-0175">Coiled coil</keyword>
<feature type="domain" description="Histidine kinase" evidence="5">
    <location>
        <begin position="226"/>
        <end position="441"/>
    </location>
</feature>
<dbReference type="InterPro" id="IPR013656">
    <property type="entry name" value="PAS_4"/>
</dbReference>
<dbReference type="SUPFAM" id="SSF55785">
    <property type="entry name" value="PYP-like sensor domain (PAS domain)"/>
    <property type="match status" value="1"/>
</dbReference>
<proteinExistence type="predicted"/>
<dbReference type="CDD" id="cd17546">
    <property type="entry name" value="REC_hyHK_CKI1_RcsC-like"/>
    <property type="match status" value="1"/>
</dbReference>
<dbReference type="EMBL" id="CDSF01000013">
    <property type="protein sequence ID" value="CEO95258.1"/>
    <property type="molecule type" value="Genomic_DNA"/>
</dbReference>
<dbReference type="PANTHER" id="PTHR45339">
    <property type="entry name" value="HYBRID SIGNAL TRANSDUCTION HISTIDINE KINASE J"/>
    <property type="match status" value="1"/>
</dbReference>
<keyword evidence="1" id="KW-0597">Phosphoprotein</keyword>
<evidence type="ECO:0000256" key="3">
    <source>
        <dbReference type="PROSITE-ProRule" id="PRU00169"/>
    </source>
</evidence>
<accession>A0A0G4IJ77</accession>
<evidence type="ECO:0000256" key="4">
    <source>
        <dbReference type="SAM" id="Coils"/>
    </source>
</evidence>
<dbReference type="GO" id="GO:0000155">
    <property type="term" value="F:phosphorelay sensor kinase activity"/>
    <property type="evidence" value="ECO:0007669"/>
    <property type="project" value="InterPro"/>
</dbReference>
<evidence type="ECO:0008006" key="9">
    <source>
        <dbReference type="Google" id="ProtNLM"/>
    </source>
</evidence>
<dbReference type="SMART" id="SM00448">
    <property type="entry name" value="REC"/>
    <property type="match status" value="1"/>
</dbReference>
<dbReference type="SUPFAM" id="SSF47384">
    <property type="entry name" value="Homodimeric domain of signal transducing histidine kinase"/>
    <property type="match status" value="1"/>
</dbReference>
<dbReference type="Proteomes" id="UP000039324">
    <property type="component" value="Unassembled WGS sequence"/>
</dbReference>
<dbReference type="InterPro" id="IPR036890">
    <property type="entry name" value="HATPase_C_sf"/>
</dbReference>
<comment type="caution">
    <text evidence="3">Lacks conserved residue(s) required for the propagation of feature annotation.</text>
</comment>
<evidence type="ECO:0000313" key="8">
    <source>
        <dbReference type="Proteomes" id="UP000039324"/>
    </source>
</evidence>
<dbReference type="InterPro" id="IPR036097">
    <property type="entry name" value="HisK_dim/P_sf"/>
</dbReference>
<evidence type="ECO:0000259" key="5">
    <source>
        <dbReference type="PROSITE" id="PS50109"/>
    </source>
</evidence>
<dbReference type="OrthoDB" id="424572at2759"/>
<dbReference type="Pfam" id="PF02518">
    <property type="entry name" value="HATPase_c"/>
    <property type="match status" value="1"/>
</dbReference>
<dbReference type="CDD" id="cd00082">
    <property type="entry name" value="HisKA"/>
    <property type="match status" value="1"/>
</dbReference>
<dbReference type="PROSITE" id="PS50110">
    <property type="entry name" value="RESPONSE_REGULATORY"/>
    <property type="match status" value="1"/>
</dbReference>
<dbReference type="InterPro" id="IPR003661">
    <property type="entry name" value="HisK_dim/P_dom"/>
</dbReference>
<dbReference type="InterPro" id="IPR035965">
    <property type="entry name" value="PAS-like_dom_sf"/>
</dbReference>
<dbReference type="InterPro" id="IPR001789">
    <property type="entry name" value="Sig_transdc_resp-reg_receiver"/>
</dbReference>
<dbReference type="InterPro" id="IPR005467">
    <property type="entry name" value="His_kinase_dom"/>
</dbReference>
<dbReference type="Pfam" id="PF00072">
    <property type="entry name" value="Response_reg"/>
    <property type="match status" value="1"/>
</dbReference>
<dbReference type="InterPro" id="IPR011006">
    <property type="entry name" value="CheY-like_superfamily"/>
</dbReference>
<dbReference type="InterPro" id="IPR003594">
    <property type="entry name" value="HATPase_dom"/>
</dbReference>
<organism evidence="7 8">
    <name type="scientific">Plasmodiophora brassicae</name>
    <name type="common">Clubroot disease agent</name>
    <dbReference type="NCBI Taxonomy" id="37360"/>
    <lineage>
        <taxon>Eukaryota</taxon>
        <taxon>Sar</taxon>
        <taxon>Rhizaria</taxon>
        <taxon>Endomyxa</taxon>
        <taxon>Phytomyxea</taxon>
        <taxon>Plasmodiophorida</taxon>
        <taxon>Plasmodiophoridae</taxon>
        <taxon>Plasmodiophora</taxon>
    </lineage>
</organism>
<dbReference type="SMART" id="SM00388">
    <property type="entry name" value="HisKA"/>
    <property type="match status" value="1"/>
</dbReference>
<name>A0A0G4IJ77_PLABS</name>
<dbReference type="Gene3D" id="3.40.50.2300">
    <property type="match status" value="1"/>
</dbReference>
<dbReference type="SUPFAM" id="SSF52172">
    <property type="entry name" value="CheY-like"/>
    <property type="match status" value="1"/>
</dbReference>
<dbReference type="Gene3D" id="3.30.565.10">
    <property type="entry name" value="Histidine kinase-like ATPase, C-terminal domain"/>
    <property type="match status" value="1"/>
</dbReference>
<evidence type="ECO:0000256" key="1">
    <source>
        <dbReference type="ARBA" id="ARBA00022553"/>
    </source>
</evidence>
<dbReference type="SUPFAM" id="SSF55874">
    <property type="entry name" value="ATPase domain of HSP90 chaperone/DNA topoisomerase II/histidine kinase"/>
    <property type="match status" value="1"/>
</dbReference>
<dbReference type="PROSITE" id="PS50109">
    <property type="entry name" value="HIS_KIN"/>
    <property type="match status" value="1"/>
</dbReference>
<dbReference type="SMART" id="SM00387">
    <property type="entry name" value="HATPase_c"/>
    <property type="match status" value="1"/>
</dbReference>
<dbReference type="SMART" id="SM00091">
    <property type="entry name" value="PAS"/>
    <property type="match status" value="1"/>
</dbReference>
<dbReference type="Gene3D" id="3.30.450.20">
    <property type="entry name" value="PAS domain"/>
    <property type="match status" value="1"/>
</dbReference>
<dbReference type="Pfam" id="PF08448">
    <property type="entry name" value="PAS_4"/>
    <property type="match status" value="1"/>
</dbReference>
<evidence type="ECO:0000259" key="6">
    <source>
        <dbReference type="PROSITE" id="PS50110"/>
    </source>
</evidence>
<dbReference type="Pfam" id="PF00512">
    <property type="entry name" value="HisKA"/>
    <property type="match status" value="1"/>
</dbReference>
<evidence type="ECO:0000256" key="2">
    <source>
        <dbReference type="ARBA" id="ARBA00023012"/>
    </source>
</evidence>
<keyword evidence="2" id="KW-0902">Two-component regulatory system</keyword>